<evidence type="ECO:0000313" key="17">
    <source>
        <dbReference type="Proteomes" id="UP001153620"/>
    </source>
</evidence>
<dbReference type="EMBL" id="OU895878">
    <property type="protein sequence ID" value="CAG9805566.1"/>
    <property type="molecule type" value="Genomic_DNA"/>
</dbReference>
<dbReference type="PANTHER" id="PTHR15959">
    <property type="entry name" value="SYNTAXIN-18"/>
    <property type="match status" value="1"/>
</dbReference>
<dbReference type="Proteomes" id="UP001153620">
    <property type="component" value="Chromosome 2"/>
</dbReference>
<dbReference type="AlphaFoldDB" id="A0A9N9RY40"/>
<keyword evidence="12 14" id="KW-0472">Membrane</keyword>
<evidence type="ECO:0000256" key="12">
    <source>
        <dbReference type="ARBA" id="ARBA00023136"/>
    </source>
</evidence>
<evidence type="ECO:0000256" key="5">
    <source>
        <dbReference type="ARBA" id="ARBA00022448"/>
    </source>
</evidence>
<evidence type="ECO:0000256" key="2">
    <source>
        <dbReference type="ARBA" id="ARBA00004163"/>
    </source>
</evidence>
<evidence type="ECO:0000256" key="4">
    <source>
        <dbReference type="ARBA" id="ARBA00019409"/>
    </source>
</evidence>
<evidence type="ECO:0000256" key="13">
    <source>
        <dbReference type="SAM" id="Coils"/>
    </source>
</evidence>
<keyword evidence="8" id="KW-0931">ER-Golgi transport</keyword>
<dbReference type="InterPro" id="IPR006012">
    <property type="entry name" value="Syntaxin/epimorphin_CS"/>
</dbReference>
<dbReference type="FunFam" id="1.20.5.110:FF:000015">
    <property type="entry name" value="Syntaxin-18, putative"/>
    <property type="match status" value="1"/>
</dbReference>
<dbReference type="PROSITE" id="PS50192">
    <property type="entry name" value="T_SNARE"/>
    <property type="match status" value="1"/>
</dbReference>
<gene>
    <name evidence="16" type="ORF">CHIRRI_LOCUS8437</name>
</gene>
<sequence>MDITPLFKACIKTVKLQNKSLPVPDKNRILKTTQKDDLCKKTKEIKYQITQLKNFLVENRAAYIQFACHLKRSAQMTNEERDLIDREAEKIISVCTQFICELKLDYGAKQLTKQQRFHVEAVFELLANYLKAVYNIFNDQKNYRIRRDLETYKFLKLDSERRHDDLDMSKVEYKEDMLSDKEEDPLLPKDDEINVKAVKRKPESSPRKIIDSEMTTSIQSIEDDANTSNQQQNDQNFGLSAEDLQMLEIENKQLISEFKGLNEEVQQIERHVHDIAKLQELFTEKVVSQSTDIDRIANTVVGATENVREANEQIKEAIQRNAGLRVYVLFFLLVMSFSLLFLDWYND</sequence>
<evidence type="ECO:0000256" key="1">
    <source>
        <dbReference type="ARBA" id="ARBA00003746"/>
    </source>
</evidence>
<accession>A0A9N9RY40</accession>
<dbReference type="OrthoDB" id="342981at2759"/>
<dbReference type="GO" id="GO:0005789">
    <property type="term" value="C:endoplasmic reticulum membrane"/>
    <property type="evidence" value="ECO:0007669"/>
    <property type="project" value="UniProtKB-SubCell"/>
</dbReference>
<dbReference type="GO" id="GO:0031201">
    <property type="term" value="C:SNARE complex"/>
    <property type="evidence" value="ECO:0007669"/>
    <property type="project" value="TreeGrafter"/>
</dbReference>
<keyword evidence="17" id="KW-1185">Reference proteome</keyword>
<dbReference type="GO" id="GO:0006890">
    <property type="term" value="P:retrograde vesicle-mediated transport, Golgi to endoplasmic reticulum"/>
    <property type="evidence" value="ECO:0007669"/>
    <property type="project" value="TreeGrafter"/>
</dbReference>
<evidence type="ECO:0000256" key="14">
    <source>
        <dbReference type="SAM" id="Phobius"/>
    </source>
</evidence>
<keyword evidence="10 14" id="KW-1133">Transmembrane helix</keyword>
<reference evidence="16" key="1">
    <citation type="submission" date="2022-01" db="EMBL/GenBank/DDBJ databases">
        <authorList>
            <person name="King R."/>
        </authorList>
    </citation>
    <scope>NUCLEOTIDE SEQUENCE</scope>
</reference>
<feature type="domain" description="T-SNARE coiled-coil homology" evidence="15">
    <location>
        <begin position="263"/>
        <end position="317"/>
    </location>
</feature>
<dbReference type="InterPro" id="IPR019529">
    <property type="entry name" value="Syntaxin-18_N"/>
</dbReference>
<feature type="coiled-coil region" evidence="13">
    <location>
        <begin position="244"/>
        <end position="320"/>
    </location>
</feature>
<dbReference type="GO" id="GO:0006886">
    <property type="term" value="P:intracellular protein transport"/>
    <property type="evidence" value="ECO:0007669"/>
    <property type="project" value="InterPro"/>
</dbReference>
<reference evidence="16" key="2">
    <citation type="submission" date="2022-10" db="EMBL/GenBank/DDBJ databases">
        <authorList>
            <consortium name="ENA_rothamsted_submissions"/>
            <consortium name="culmorum"/>
            <person name="King R."/>
        </authorList>
    </citation>
    <scope>NUCLEOTIDE SEQUENCE</scope>
</reference>
<evidence type="ECO:0000256" key="10">
    <source>
        <dbReference type="ARBA" id="ARBA00022989"/>
    </source>
</evidence>
<keyword evidence="6 14" id="KW-0812">Transmembrane</keyword>
<name>A0A9N9RY40_9DIPT</name>
<evidence type="ECO:0000256" key="7">
    <source>
        <dbReference type="ARBA" id="ARBA00022824"/>
    </source>
</evidence>
<dbReference type="PANTHER" id="PTHR15959:SF0">
    <property type="entry name" value="SYNTAXIN-18"/>
    <property type="match status" value="1"/>
</dbReference>
<protein>
    <recommendedName>
        <fullName evidence="4">Syntaxin-18</fullName>
    </recommendedName>
</protein>
<keyword evidence="9" id="KW-0653">Protein transport</keyword>
<feature type="transmembrane region" description="Helical" evidence="14">
    <location>
        <begin position="324"/>
        <end position="345"/>
    </location>
</feature>
<dbReference type="InterPro" id="IPR000727">
    <property type="entry name" value="T_SNARE_dom"/>
</dbReference>
<evidence type="ECO:0000256" key="8">
    <source>
        <dbReference type="ARBA" id="ARBA00022892"/>
    </source>
</evidence>
<organism evidence="16 17">
    <name type="scientific">Chironomus riparius</name>
    <dbReference type="NCBI Taxonomy" id="315576"/>
    <lineage>
        <taxon>Eukaryota</taxon>
        <taxon>Metazoa</taxon>
        <taxon>Ecdysozoa</taxon>
        <taxon>Arthropoda</taxon>
        <taxon>Hexapoda</taxon>
        <taxon>Insecta</taxon>
        <taxon>Pterygota</taxon>
        <taxon>Neoptera</taxon>
        <taxon>Endopterygota</taxon>
        <taxon>Diptera</taxon>
        <taxon>Nematocera</taxon>
        <taxon>Chironomoidea</taxon>
        <taxon>Chironomidae</taxon>
        <taxon>Chironominae</taxon>
        <taxon>Chironomus</taxon>
    </lineage>
</organism>
<comment type="function">
    <text evidence="1">Syntaxin that may be involved in targeting and fusion of Golgi-derived retrograde transport vesicles with the ER.</text>
</comment>
<dbReference type="PROSITE" id="PS00914">
    <property type="entry name" value="SYNTAXIN"/>
    <property type="match status" value="1"/>
</dbReference>
<dbReference type="GO" id="GO:0005484">
    <property type="term" value="F:SNAP receptor activity"/>
    <property type="evidence" value="ECO:0007669"/>
    <property type="project" value="InterPro"/>
</dbReference>
<keyword evidence="11 13" id="KW-0175">Coiled coil</keyword>
<keyword evidence="7" id="KW-0256">Endoplasmic reticulum</keyword>
<dbReference type="Pfam" id="PF10496">
    <property type="entry name" value="Syntaxin-18_N"/>
    <property type="match status" value="1"/>
</dbReference>
<comment type="similarity">
    <text evidence="3">Belongs to the syntaxin family.</text>
</comment>
<keyword evidence="5" id="KW-0813">Transport</keyword>
<comment type="subcellular location">
    <subcellularLocation>
        <location evidence="2">Endoplasmic reticulum membrane</location>
        <topology evidence="2">Single-pass type IV membrane protein</topology>
    </subcellularLocation>
</comment>
<proteinExistence type="inferred from homology"/>
<dbReference type="SUPFAM" id="SSF58038">
    <property type="entry name" value="SNARE fusion complex"/>
    <property type="match status" value="1"/>
</dbReference>
<evidence type="ECO:0000313" key="16">
    <source>
        <dbReference type="EMBL" id="CAG9805566.1"/>
    </source>
</evidence>
<evidence type="ECO:0000259" key="15">
    <source>
        <dbReference type="PROSITE" id="PS50192"/>
    </source>
</evidence>
<evidence type="ECO:0000256" key="3">
    <source>
        <dbReference type="ARBA" id="ARBA00009063"/>
    </source>
</evidence>
<evidence type="ECO:0000256" key="6">
    <source>
        <dbReference type="ARBA" id="ARBA00022692"/>
    </source>
</evidence>
<dbReference type="Gene3D" id="1.20.5.110">
    <property type="match status" value="1"/>
</dbReference>
<evidence type="ECO:0000256" key="9">
    <source>
        <dbReference type="ARBA" id="ARBA00022927"/>
    </source>
</evidence>
<evidence type="ECO:0000256" key="11">
    <source>
        <dbReference type="ARBA" id="ARBA00023054"/>
    </source>
</evidence>